<dbReference type="OrthoDB" id="10381212at2759"/>
<evidence type="ECO:0000256" key="1">
    <source>
        <dbReference type="SAM" id="SignalP"/>
    </source>
</evidence>
<evidence type="ECO:0008006" key="4">
    <source>
        <dbReference type="Google" id="ProtNLM"/>
    </source>
</evidence>
<accession>A0A8J2HHC5</accession>
<proteinExistence type="predicted"/>
<evidence type="ECO:0000313" key="2">
    <source>
        <dbReference type="EMBL" id="CAG5101020.1"/>
    </source>
</evidence>
<dbReference type="Proteomes" id="UP000786811">
    <property type="component" value="Unassembled WGS sequence"/>
</dbReference>
<protein>
    <recommendedName>
        <fullName evidence="4">Secreted protein</fullName>
    </recommendedName>
</protein>
<sequence length="158" mass="18147">MIGLVVCACALVIASSGVLTENVTIETTELSNSTESHSINKRNALLDAWEEFKNYMHYFIRGWFRRSDDAQNSDSEIDECIKKCSNVSSTKTRLLKREVLSDLLEFLQVFFGDLWHVIKLVPEKGLTLLDGFFKNLSTFHRQNLLRVNEILKIDTDED</sequence>
<dbReference type="AlphaFoldDB" id="A0A8J2HHC5"/>
<reference evidence="2" key="1">
    <citation type="submission" date="2021-04" db="EMBL/GenBank/DDBJ databases">
        <authorList>
            <person name="Chebbi M.A.C M."/>
        </authorList>
    </citation>
    <scope>NUCLEOTIDE SEQUENCE</scope>
</reference>
<feature type="signal peptide" evidence="1">
    <location>
        <begin position="1"/>
        <end position="20"/>
    </location>
</feature>
<organism evidence="2 3">
    <name type="scientific">Cotesia congregata</name>
    <name type="common">Parasitoid wasp</name>
    <name type="synonym">Apanteles congregatus</name>
    <dbReference type="NCBI Taxonomy" id="51543"/>
    <lineage>
        <taxon>Eukaryota</taxon>
        <taxon>Metazoa</taxon>
        <taxon>Ecdysozoa</taxon>
        <taxon>Arthropoda</taxon>
        <taxon>Hexapoda</taxon>
        <taxon>Insecta</taxon>
        <taxon>Pterygota</taxon>
        <taxon>Neoptera</taxon>
        <taxon>Endopterygota</taxon>
        <taxon>Hymenoptera</taxon>
        <taxon>Apocrita</taxon>
        <taxon>Ichneumonoidea</taxon>
        <taxon>Braconidae</taxon>
        <taxon>Microgastrinae</taxon>
        <taxon>Cotesia</taxon>
    </lineage>
</organism>
<name>A0A8J2HHC5_COTCN</name>
<gene>
    <name evidence="2" type="ORF">HICCMSTLAB_LOCUS10093</name>
</gene>
<comment type="caution">
    <text evidence="2">The sequence shown here is derived from an EMBL/GenBank/DDBJ whole genome shotgun (WGS) entry which is preliminary data.</text>
</comment>
<feature type="chain" id="PRO_5035248832" description="Secreted protein" evidence="1">
    <location>
        <begin position="21"/>
        <end position="158"/>
    </location>
</feature>
<keyword evidence="3" id="KW-1185">Reference proteome</keyword>
<dbReference type="EMBL" id="CAJNRD030001122">
    <property type="protein sequence ID" value="CAG5101020.1"/>
    <property type="molecule type" value="Genomic_DNA"/>
</dbReference>
<keyword evidence="1" id="KW-0732">Signal</keyword>
<evidence type="ECO:0000313" key="3">
    <source>
        <dbReference type="Proteomes" id="UP000786811"/>
    </source>
</evidence>